<dbReference type="AlphaFoldDB" id="W2I2X5"/>
<reference evidence="1" key="1">
    <citation type="submission" date="2013-11" db="EMBL/GenBank/DDBJ databases">
        <title>The Genome Sequence of Phytophthora parasitica CJ05E6.</title>
        <authorList>
            <consortium name="The Broad Institute Genomics Platform"/>
            <person name="Russ C."/>
            <person name="Tyler B."/>
            <person name="Panabieres F."/>
            <person name="Shan W."/>
            <person name="Tripathy S."/>
            <person name="Grunwald N."/>
            <person name="Machado M."/>
            <person name="Johnson C.S."/>
            <person name="Arredondo F."/>
            <person name="Hong C."/>
            <person name="Coffey M."/>
            <person name="Young S.K."/>
            <person name="Zeng Q."/>
            <person name="Gargeya S."/>
            <person name="Fitzgerald M."/>
            <person name="Abouelleil A."/>
            <person name="Alvarado L."/>
            <person name="Chapman S.B."/>
            <person name="Gainer-Dewar J."/>
            <person name="Goldberg J."/>
            <person name="Griggs A."/>
            <person name="Gujja S."/>
            <person name="Hansen M."/>
            <person name="Howarth C."/>
            <person name="Imamovic A."/>
            <person name="Ireland A."/>
            <person name="Larimer J."/>
            <person name="McCowan C."/>
            <person name="Murphy C."/>
            <person name="Pearson M."/>
            <person name="Poon T.W."/>
            <person name="Priest M."/>
            <person name="Roberts A."/>
            <person name="Saif S."/>
            <person name="Shea T."/>
            <person name="Sykes S."/>
            <person name="Wortman J."/>
            <person name="Nusbaum C."/>
            <person name="Birren B."/>
        </authorList>
    </citation>
    <scope>NUCLEOTIDE SEQUENCE [LARGE SCALE GENOMIC DNA]</scope>
    <source>
        <strain evidence="1">CJ05E6</strain>
    </source>
</reference>
<protein>
    <submittedName>
        <fullName evidence="1">Uncharacterized protein</fullName>
    </submittedName>
</protein>
<proteinExistence type="predicted"/>
<accession>W2I2X5</accession>
<gene>
    <name evidence="1" type="ORF">L916_18107</name>
</gene>
<name>W2I2X5_PHYNI</name>
<evidence type="ECO:0000313" key="1">
    <source>
        <dbReference type="EMBL" id="ETL28574.1"/>
    </source>
</evidence>
<sequence length="106" mass="11837">MGEEVLTSIFVMDGGSERRSVSEDERNVCLIERVRPAADALQDGKMKDRMAAVGARSSGFEIEQDLCRPWTLRCFDKDVSEPTGDYLFVNEKKSGKGENETTNESL</sequence>
<dbReference type="Proteomes" id="UP000053864">
    <property type="component" value="Unassembled WGS sequence"/>
</dbReference>
<organism evidence="1">
    <name type="scientific">Phytophthora nicotianae</name>
    <name type="common">Potato buckeye rot agent</name>
    <name type="synonym">Phytophthora parasitica</name>
    <dbReference type="NCBI Taxonomy" id="4792"/>
    <lineage>
        <taxon>Eukaryota</taxon>
        <taxon>Sar</taxon>
        <taxon>Stramenopiles</taxon>
        <taxon>Oomycota</taxon>
        <taxon>Peronosporomycetes</taxon>
        <taxon>Peronosporales</taxon>
        <taxon>Peronosporaceae</taxon>
        <taxon>Phytophthora</taxon>
    </lineage>
</organism>
<dbReference type="EMBL" id="KI675741">
    <property type="protein sequence ID" value="ETL28574.1"/>
    <property type="molecule type" value="Genomic_DNA"/>
</dbReference>